<keyword evidence="7" id="KW-0482">Metalloprotease</keyword>
<dbReference type="CDD" id="cd00118">
    <property type="entry name" value="LysM"/>
    <property type="match status" value="2"/>
</dbReference>
<comment type="cofactor">
    <cofactor evidence="1">
        <name>Zn(2+)</name>
        <dbReference type="ChEBI" id="CHEBI:29105"/>
    </cofactor>
</comment>
<dbReference type="Pfam" id="PF00246">
    <property type="entry name" value="Peptidase_M14"/>
    <property type="match status" value="1"/>
</dbReference>
<dbReference type="PANTHER" id="PTHR11705">
    <property type="entry name" value="PROTEASE FAMILY M14 CARBOXYPEPTIDASE A,B"/>
    <property type="match status" value="1"/>
</dbReference>
<keyword evidence="5" id="KW-0378">Hydrolase</keyword>
<comment type="similarity">
    <text evidence="2 8">Belongs to the peptidase M14 family.</text>
</comment>
<dbReference type="Proteomes" id="UP000052946">
    <property type="component" value="Unassembled WGS sequence"/>
</dbReference>
<dbReference type="Gene3D" id="3.40.630.10">
    <property type="entry name" value="Zn peptidases"/>
    <property type="match status" value="1"/>
</dbReference>
<dbReference type="InterPro" id="IPR018392">
    <property type="entry name" value="LysM"/>
</dbReference>
<dbReference type="InterPro" id="IPR000834">
    <property type="entry name" value="Peptidase_M14"/>
</dbReference>
<reference evidence="11 12" key="2">
    <citation type="journal article" date="2016" name="Genome Announc.">
        <title>Draft Genome Sequence of Oceanobacillus picturae Heshi-B3, Isolated from Fermented Rice Bran in a Traditional Japanese Seafood Dish.</title>
        <authorList>
            <person name="Akuzawa S."/>
            <person name="Nagaoka J."/>
            <person name="Kanekatsu M."/>
            <person name="Kanesaki Y."/>
            <person name="Suzuki T."/>
        </authorList>
    </citation>
    <scope>NUCLEOTIDE SEQUENCE [LARGE SCALE GENOMIC DNA]</scope>
    <source>
        <strain evidence="11 12">Heshi-B3</strain>
    </source>
</reference>
<evidence type="ECO:0000256" key="8">
    <source>
        <dbReference type="PROSITE-ProRule" id="PRU01379"/>
    </source>
</evidence>
<dbReference type="PRINTS" id="PR00765">
    <property type="entry name" value="CRBOXYPTASEA"/>
</dbReference>
<dbReference type="SMART" id="SM00631">
    <property type="entry name" value="Zn_pept"/>
    <property type="match status" value="1"/>
</dbReference>
<feature type="domain" description="LysM" evidence="9">
    <location>
        <begin position="1"/>
        <end position="45"/>
    </location>
</feature>
<sequence>MEITIRQGDSLWYYSQLFGIPLVLIEQSNPGIPPNQLSIGQNIQIPGYVNDAYNILENDTLYSISIRNNVPLDMLFLANGTLDPSNLQQGQLLQIPQKVNAMLFTDPDRYTYDKMLEDLQALQEVYPFIRQNIIGNSVMGKDLIELQIGNGAKQVHLNGSFHANEWITTPVIIRFLNEYALALTNHLPIRGVFALPLFTDTTFSIVPMVNPDGVNLVLNGAGAAEDREEEVLEINSQQADFSNWKANIRGVDLNNQYPALWEVEAERKPTSPEPRDFPGYAPLTEPEAIAMAELARQRDFVRVNALHTQGEEIYWGFEGFEPPESEQIVMEYARVSGYEPIQYIDSYAGYKDWFIQEFQLPGFTIELGSGVNPLPIEQYEDIYQETLGIMLANLYL</sequence>
<dbReference type="PANTHER" id="PTHR11705:SF143">
    <property type="entry name" value="SLL0236 PROTEIN"/>
    <property type="match status" value="1"/>
</dbReference>
<evidence type="ECO:0000313" key="11">
    <source>
        <dbReference type="EMBL" id="GAQ17392.1"/>
    </source>
</evidence>
<feature type="domain" description="Peptidase M14" evidence="10">
    <location>
        <begin position="108"/>
        <end position="394"/>
    </location>
</feature>
<keyword evidence="6" id="KW-0862">Zinc</keyword>
<dbReference type="AlphaFoldDB" id="A0A0U9H5T9"/>
<dbReference type="EMBL" id="BBXV01000014">
    <property type="protein sequence ID" value="GAQ17392.1"/>
    <property type="molecule type" value="Genomic_DNA"/>
</dbReference>
<evidence type="ECO:0000256" key="2">
    <source>
        <dbReference type="ARBA" id="ARBA00005988"/>
    </source>
</evidence>
<dbReference type="GO" id="GO:0006508">
    <property type="term" value="P:proteolysis"/>
    <property type="evidence" value="ECO:0007669"/>
    <property type="project" value="UniProtKB-KW"/>
</dbReference>
<dbReference type="CDD" id="cd06229">
    <property type="entry name" value="M14_Endopeptidase_I"/>
    <property type="match status" value="1"/>
</dbReference>
<evidence type="ECO:0000259" key="10">
    <source>
        <dbReference type="PROSITE" id="PS52035"/>
    </source>
</evidence>
<reference evidence="12" key="1">
    <citation type="submission" date="2015-07" db="EMBL/GenBank/DDBJ databases">
        <title>Draft Genome Sequence of Oceanobacillus picturae Heshi-B3 that Was Isolated from Fermented Rice Bran with Aging Salted Mackerel, Which Was Named Heshiko as Traditional Fermented Seafood in Japan.</title>
        <authorList>
            <person name="Akuzawa S."/>
            <person name="Nakagawa J."/>
            <person name="Kanekatsu T."/>
            <person name="Kanesaki Y."/>
            <person name="Suzuki T."/>
        </authorList>
    </citation>
    <scope>NUCLEOTIDE SEQUENCE [LARGE SCALE GENOMIC DNA]</scope>
    <source>
        <strain evidence="12">Heshi-B3</strain>
    </source>
</reference>
<dbReference type="SUPFAM" id="SSF54106">
    <property type="entry name" value="LysM domain"/>
    <property type="match status" value="1"/>
</dbReference>
<name>A0A0U9H5T9_9BACI</name>
<dbReference type="RefSeq" id="WP_058949795.1">
    <property type="nucleotide sequence ID" value="NZ_BBXV01000014.1"/>
</dbReference>
<dbReference type="InterPro" id="IPR036779">
    <property type="entry name" value="LysM_dom_sf"/>
</dbReference>
<evidence type="ECO:0000256" key="7">
    <source>
        <dbReference type="ARBA" id="ARBA00023049"/>
    </source>
</evidence>
<dbReference type="InterPro" id="IPR034274">
    <property type="entry name" value="ENP1_M14_CPD"/>
</dbReference>
<feature type="domain" description="LysM" evidence="9">
    <location>
        <begin position="51"/>
        <end position="95"/>
    </location>
</feature>
<proteinExistence type="inferred from homology"/>
<dbReference type="PROSITE" id="PS51782">
    <property type="entry name" value="LYSM"/>
    <property type="match status" value="2"/>
</dbReference>
<comment type="caution">
    <text evidence="11">The sequence shown here is derived from an EMBL/GenBank/DDBJ whole genome shotgun (WGS) entry which is preliminary data.</text>
</comment>
<dbReference type="SMART" id="SM00257">
    <property type="entry name" value="LysM"/>
    <property type="match status" value="2"/>
</dbReference>
<dbReference type="GO" id="GO:0005615">
    <property type="term" value="C:extracellular space"/>
    <property type="evidence" value="ECO:0007669"/>
    <property type="project" value="TreeGrafter"/>
</dbReference>
<dbReference type="InterPro" id="IPR057246">
    <property type="entry name" value="CARBOXYPEPT_ZN_1"/>
</dbReference>
<evidence type="ECO:0000256" key="5">
    <source>
        <dbReference type="ARBA" id="ARBA00022801"/>
    </source>
</evidence>
<dbReference type="PROSITE" id="PS52035">
    <property type="entry name" value="PEPTIDASE_M14"/>
    <property type="match status" value="1"/>
</dbReference>
<evidence type="ECO:0000259" key="9">
    <source>
        <dbReference type="PROSITE" id="PS51782"/>
    </source>
</evidence>
<keyword evidence="4" id="KW-0479">Metal-binding</keyword>
<dbReference type="PROSITE" id="PS00132">
    <property type="entry name" value="CARBOXYPEPT_ZN_1"/>
    <property type="match status" value="1"/>
</dbReference>
<keyword evidence="3" id="KW-0645">Protease</keyword>
<accession>A0A0U9H5T9</accession>
<evidence type="ECO:0000256" key="4">
    <source>
        <dbReference type="ARBA" id="ARBA00022723"/>
    </source>
</evidence>
<evidence type="ECO:0000256" key="3">
    <source>
        <dbReference type="ARBA" id="ARBA00022670"/>
    </source>
</evidence>
<dbReference type="GO" id="GO:0008270">
    <property type="term" value="F:zinc ion binding"/>
    <property type="evidence" value="ECO:0007669"/>
    <property type="project" value="InterPro"/>
</dbReference>
<gene>
    <name evidence="11" type="ORF">OPHB3_1317</name>
</gene>
<evidence type="ECO:0000256" key="6">
    <source>
        <dbReference type="ARBA" id="ARBA00022833"/>
    </source>
</evidence>
<evidence type="ECO:0000256" key="1">
    <source>
        <dbReference type="ARBA" id="ARBA00001947"/>
    </source>
</evidence>
<dbReference type="Pfam" id="PF01476">
    <property type="entry name" value="LysM"/>
    <property type="match status" value="2"/>
</dbReference>
<organism evidence="11 12">
    <name type="scientific">Oceanobacillus picturae</name>
    <dbReference type="NCBI Taxonomy" id="171693"/>
    <lineage>
        <taxon>Bacteria</taxon>
        <taxon>Bacillati</taxon>
        <taxon>Bacillota</taxon>
        <taxon>Bacilli</taxon>
        <taxon>Bacillales</taxon>
        <taxon>Bacillaceae</taxon>
        <taxon>Oceanobacillus</taxon>
    </lineage>
</organism>
<evidence type="ECO:0000313" key="12">
    <source>
        <dbReference type="Proteomes" id="UP000052946"/>
    </source>
</evidence>
<dbReference type="SUPFAM" id="SSF53187">
    <property type="entry name" value="Zn-dependent exopeptidases"/>
    <property type="match status" value="1"/>
</dbReference>
<dbReference type="Gene3D" id="3.10.350.10">
    <property type="entry name" value="LysM domain"/>
    <property type="match status" value="2"/>
</dbReference>
<dbReference type="OrthoDB" id="9802862at2"/>
<protein>
    <submittedName>
        <fullName evidence="11">Gamma-D-glutamyl-L-diamino acid endopeptidase 1</fullName>
    </submittedName>
</protein>
<dbReference type="GO" id="GO:0004181">
    <property type="term" value="F:metallocarboxypeptidase activity"/>
    <property type="evidence" value="ECO:0007669"/>
    <property type="project" value="InterPro"/>
</dbReference>
<feature type="active site" description="Proton donor/acceptor" evidence="8">
    <location>
        <position position="366"/>
    </location>
</feature>